<dbReference type="InterPro" id="IPR003593">
    <property type="entry name" value="AAA+_ATPase"/>
</dbReference>
<sequence>MYEYNPFDSLKFAFAAQFKTGNIIIDSLITTVMIGFITYTYSLRHYVWDYYEQFKNYIINNKKNQISFTCTETQSTYGYRSGTIKMQASDAFKAILLNIKDNIRKDNITGLTRLKEFVADKEEYLFDGDSDDEEAEAKIDDSIKDIIYLVDQKEIFKINTEFTKDLDFRMESKIRENKEGKEDAPIGKCTTYKLNISSDSKSLIYIQKYITITLRNYLDKLNEKINNSQFVFMYEGATNNELTYTTYPFDTTCNIDKIYFDNKEQIMAQIDFFKNNKDWYEKHGKPYTLGICSYGLPGCGKTSFEKALAKYLNRHIIIVDLSKITSQQEADRVFFSEIINNKRIPYNKRIYIFPDIDAMNSIISRDFKKEETVVDEKRKLLLEKFKKNNDIDDDLVSILNIADKPKNKKQASEPLNLSKLLNIIDGIPERTGQILIFNTNHPSKLDPALIRPGRVDCLIHFQQMNPENTYKLLMNYFDNKVLSKNSSHKILERIERLGRFWTPAEIFQICAKFNNLDKVIKFLEGKKKFCVEI</sequence>
<evidence type="ECO:0000313" key="3">
    <source>
        <dbReference type="EMBL" id="QHT29046.1"/>
    </source>
</evidence>
<evidence type="ECO:0000256" key="1">
    <source>
        <dbReference type="ARBA" id="ARBA00007448"/>
    </source>
</evidence>
<dbReference type="GO" id="GO:0016887">
    <property type="term" value="F:ATP hydrolysis activity"/>
    <property type="evidence" value="ECO:0007669"/>
    <property type="project" value="InterPro"/>
</dbReference>
<accession>A0A6C0EIP5</accession>
<feature type="domain" description="AAA+ ATPase" evidence="2">
    <location>
        <begin position="285"/>
        <end position="465"/>
    </location>
</feature>
<dbReference type="InterPro" id="IPR003959">
    <property type="entry name" value="ATPase_AAA_core"/>
</dbReference>
<dbReference type="SMART" id="SM00382">
    <property type="entry name" value="AAA"/>
    <property type="match status" value="1"/>
</dbReference>
<dbReference type="AlphaFoldDB" id="A0A6C0EIP5"/>
<comment type="similarity">
    <text evidence="1">Belongs to the AAA ATPase family. BCS1 subfamily.</text>
</comment>
<proteinExistence type="inferred from homology"/>
<reference evidence="3" key="1">
    <citation type="journal article" date="2020" name="Nature">
        <title>Giant virus diversity and host interactions through global metagenomics.</title>
        <authorList>
            <person name="Schulz F."/>
            <person name="Roux S."/>
            <person name="Paez-Espino D."/>
            <person name="Jungbluth S."/>
            <person name="Walsh D.A."/>
            <person name="Denef V.J."/>
            <person name="McMahon K.D."/>
            <person name="Konstantinidis K.T."/>
            <person name="Eloe-Fadrosh E.A."/>
            <person name="Kyrpides N.C."/>
            <person name="Woyke T."/>
        </authorList>
    </citation>
    <scope>NUCLEOTIDE SEQUENCE</scope>
    <source>
        <strain evidence="3">GVMAG-M-3300001351-8</strain>
    </source>
</reference>
<dbReference type="GO" id="GO:0005524">
    <property type="term" value="F:ATP binding"/>
    <property type="evidence" value="ECO:0007669"/>
    <property type="project" value="InterPro"/>
</dbReference>
<dbReference type="SUPFAM" id="SSF52540">
    <property type="entry name" value="P-loop containing nucleoside triphosphate hydrolases"/>
    <property type="match status" value="1"/>
</dbReference>
<dbReference type="Gene3D" id="3.40.50.300">
    <property type="entry name" value="P-loop containing nucleotide triphosphate hydrolases"/>
    <property type="match status" value="1"/>
</dbReference>
<evidence type="ECO:0000259" key="2">
    <source>
        <dbReference type="SMART" id="SM00382"/>
    </source>
</evidence>
<protein>
    <recommendedName>
        <fullName evidence="2">AAA+ ATPase domain-containing protein</fullName>
    </recommendedName>
</protein>
<dbReference type="InterPro" id="IPR050747">
    <property type="entry name" value="Mitochondrial_chaperone_BCS1"/>
</dbReference>
<dbReference type="PANTHER" id="PTHR23070">
    <property type="entry name" value="BCS1 AAA-TYPE ATPASE"/>
    <property type="match status" value="1"/>
</dbReference>
<dbReference type="InterPro" id="IPR027417">
    <property type="entry name" value="P-loop_NTPase"/>
</dbReference>
<dbReference type="EMBL" id="MN738867">
    <property type="protein sequence ID" value="QHT29046.1"/>
    <property type="molecule type" value="Genomic_DNA"/>
</dbReference>
<name>A0A6C0EIP5_9ZZZZ</name>
<dbReference type="Pfam" id="PF00004">
    <property type="entry name" value="AAA"/>
    <property type="match status" value="1"/>
</dbReference>
<organism evidence="3">
    <name type="scientific">viral metagenome</name>
    <dbReference type="NCBI Taxonomy" id="1070528"/>
    <lineage>
        <taxon>unclassified sequences</taxon>
        <taxon>metagenomes</taxon>
        <taxon>organismal metagenomes</taxon>
    </lineage>
</organism>